<accession>A0A1S2L5K7</accession>
<dbReference type="Proteomes" id="UP000180175">
    <property type="component" value="Chromosome"/>
</dbReference>
<evidence type="ECO:0000313" key="4">
    <source>
        <dbReference type="Proteomes" id="UP000180175"/>
    </source>
</evidence>
<dbReference type="EMBL" id="LQXD01000167">
    <property type="protein sequence ID" value="OIJ07590.1"/>
    <property type="molecule type" value="Genomic_DNA"/>
</dbReference>
<feature type="domain" description="N-acetyltransferase" evidence="1">
    <location>
        <begin position="1"/>
        <end position="161"/>
    </location>
</feature>
<proteinExistence type="predicted"/>
<reference evidence="3 4" key="2">
    <citation type="journal article" date="2017" name="Genome Announc.">
        <title>Draft Genome Sequences of Four Alkaliphilic Bacteria Belonging to the Anaerobacillus Genus.</title>
        <authorList>
            <person name="Bassil N.M."/>
            <person name="Lloyd J.R."/>
        </authorList>
    </citation>
    <scope>NUCLEOTIDE SEQUENCE [LARGE SCALE GENOMIC DNA]</scope>
    <source>
        <strain evidence="3 4">NB2006</strain>
    </source>
</reference>
<evidence type="ECO:0000313" key="3">
    <source>
        <dbReference type="EMBL" id="QOY35401.1"/>
    </source>
</evidence>
<gene>
    <name evidence="3" type="ORF">AWH56_022370</name>
    <name evidence="2" type="ORF">AWH56_19970</name>
</gene>
<dbReference type="PANTHER" id="PTHR43617">
    <property type="entry name" value="L-AMINO ACID N-ACETYLTRANSFERASE"/>
    <property type="match status" value="1"/>
</dbReference>
<dbReference type="Pfam" id="PF00583">
    <property type="entry name" value="Acetyltransf_1"/>
    <property type="match status" value="1"/>
</dbReference>
<reference evidence="3 4" key="3">
    <citation type="journal article" date="2019" name="Int. J. Syst. Evol. Microbiol.">
        <title>Anaerobacillus isosaccharinicus sp. nov., an alkaliphilic bacterium which degrades isosaccharinic acid.</title>
        <authorList>
            <person name="Bassil N.M."/>
            <person name="Lloyd J.R."/>
        </authorList>
    </citation>
    <scope>NUCLEOTIDE SEQUENCE [LARGE SCALE GENOMIC DNA]</scope>
    <source>
        <strain evidence="3 4">NB2006</strain>
    </source>
</reference>
<dbReference type="OrthoDB" id="5292888at2"/>
<name>A0A1S2L5K7_9BACI</name>
<reference evidence="3" key="4">
    <citation type="submission" date="2020-10" db="EMBL/GenBank/DDBJ databases">
        <authorList>
            <person name="Bassil N.M."/>
            <person name="Lloyd J.R."/>
        </authorList>
    </citation>
    <scope>NUCLEOTIDE SEQUENCE</scope>
    <source>
        <strain evidence="3">NB2006</strain>
    </source>
</reference>
<dbReference type="InterPro" id="IPR000182">
    <property type="entry name" value="GNAT_dom"/>
</dbReference>
<dbReference type="PANTHER" id="PTHR43617:SF30">
    <property type="entry name" value="HISTONE ACETYLTRANSFERASE"/>
    <property type="match status" value="1"/>
</dbReference>
<dbReference type="AlphaFoldDB" id="A0A1S2L5K7"/>
<dbReference type="GO" id="GO:0016747">
    <property type="term" value="F:acyltransferase activity, transferring groups other than amino-acyl groups"/>
    <property type="evidence" value="ECO:0007669"/>
    <property type="project" value="InterPro"/>
</dbReference>
<dbReference type="RefSeq" id="WP_071318722.1">
    <property type="nucleotide sequence ID" value="NZ_CP063356.2"/>
</dbReference>
<dbReference type="Gene3D" id="3.40.630.30">
    <property type="match status" value="1"/>
</dbReference>
<protein>
    <submittedName>
        <fullName evidence="3">GNAT family N-acetyltransferase</fullName>
    </submittedName>
</protein>
<reference evidence="2 4" key="1">
    <citation type="submission" date="2016-10" db="EMBL/GenBank/DDBJ databases">
        <title>Draft genome sequences of four alkaliphilic bacteria belonging to the Anaerobacillus genus.</title>
        <authorList>
            <person name="Bassil N.M."/>
            <person name="Lloyd J.R."/>
        </authorList>
    </citation>
    <scope>NUCLEOTIDE SEQUENCE [LARGE SCALE GENOMIC DNA]</scope>
    <source>
        <strain evidence="2 4">NB2006</strain>
    </source>
</reference>
<evidence type="ECO:0000259" key="1">
    <source>
        <dbReference type="PROSITE" id="PS51186"/>
    </source>
</evidence>
<evidence type="ECO:0000313" key="2">
    <source>
        <dbReference type="EMBL" id="OIJ07590.1"/>
    </source>
</evidence>
<dbReference type="InterPro" id="IPR016181">
    <property type="entry name" value="Acyl_CoA_acyltransferase"/>
</dbReference>
<dbReference type="KEGG" id="aia:AWH56_022370"/>
<sequence>MIRRANKDDWKGISRVHVDCMHSAYQGVLPAATLDKFTYIDREKRWQNDLPNSIRGGTMNYVAVDKNGEIVGFALAGTMRDPRLRIKYTGEIYGIYVHPEAQGQGFGKKLFESVTEHLVSHHHTSIALWTFNEHSSCNFFEHLGGINVYEKTNVITGKELEECAYGWDDLQDITCNIEVQD</sequence>
<organism evidence="2 4">
    <name type="scientific">Anaerobacillus isosaccharinicus</name>
    <dbReference type="NCBI Taxonomy" id="1532552"/>
    <lineage>
        <taxon>Bacteria</taxon>
        <taxon>Bacillati</taxon>
        <taxon>Bacillota</taxon>
        <taxon>Bacilli</taxon>
        <taxon>Bacillales</taxon>
        <taxon>Bacillaceae</taxon>
        <taxon>Anaerobacillus</taxon>
    </lineage>
</organism>
<dbReference type="EMBL" id="CP063356">
    <property type="protein sequence ID" value="QOY35401.1"/>
    <property type="molecule type" value="Genomic_DNA"/>
</dbReference>
<dbReference type="SUPFAM" id="SSF55729">
    <property type="entry name" value="Acyl-CoA N-acyltransferases (Nat)"/>
    <property type="match status" value="1"/>
</dbReference>
<keyword evidence="3" id="KW-0808">Transferase</keyword>
<dbReference type="InterPro" id="IPR050276">
    <property type="entry name" value="MshD_Acetyltransferase"/>
</dbReference>
<dbReference type="PROSITE" id="PS51186">
    <property type="entry name" value="GNAT"/>
    <property type="match status" value="1"/>
</dbReference>
<dbReference type="CDD" id="cd04301">
    <property type="entry name" value="NAT_SF"/>
    <property type="match status" value="1"/>
</dbReference>
<keyword evidence="4" id="KW-1185">Reference proteome</keyword>